<accession>A0A9N9K970</accession>
<feature type="compositionally biased region" description="Low complexity" evidence="1">
    <location>
        <begin position="18"/>
        <end position="29"/>
    </location>
</feature>
<keyword evidence="3" id="KW-1185">Reference proteome</keyword>
<reference evidence="2" key="1">
    <citation type="submission" date="2021-06" db="EMBL/GenBank/DDBJ databases">
        <authorList>
            <person name="Kallberg Y."/>
            <person name="Tangrot J."/>
            <person name="Rosling A."/>
        </authorList>
    </citation>
    <scope>NUCLEOTIDE SEQUENCE</scope>
    <source>
        <strain evidence="2">MA453B</strain>
    </source>
</reference>
<sequence length="43" mass="4747">KKDKSVENWLTLIYESSLESSDDNTSISSSDKDSIPSGGNRKQ</sequence>
<feature type="region of interest" description="Disordered" evidence="1">
    <location>
        <begin position="18"/>
        <end position="43"/>
    </location>
</feature>
<name>A0A9N9K970_9GLOM</name>
<evidence type="ECO:0000256" key="1">
    <source>
        <dbReference type="SAM" id="MobiDB-lite"/>
    </source>
</evidence>
<protein>
    <submittedName>
        <fullName evidence="2">3037_t:CDS:1</fullName>
    </submittedName>
</protein>
<organism evidence="2 3">
    <name type="scientific">Dentiscutata erythropus</name>
    <dbReference type="NCBI Taxonomy" id="1348616"/>
    <lineage>
        <taxon>Eukaryota</taxon>
        <taxon>Fungi</taxon>
        <taxon>Fungi incertae sedis</taxon>
        <taxon>Mucoromycota</taxon>
        <taxon>Glomeromycotina</taxon>
        <taxon>Glomeromycetes</taxon>
        <taxon>Diversisporales</taxon>
        <taxon>Gigasporaceae</taxon>
        <taxon>Dentiscutata</taxon>
    </lineage>
</organism>
<dbReference type="EMBL" id="CAJVPY010053622">
    <property type="protein sequence ID" value="CAG8816230.1"/>
    <property type="molecule type" value="Genomic_DNA"/>
</dbReference>
<dbReference type="Proteomes" id="UP000789405">
    <property type="component" value="Unassembled WGS sequence"/>
</dbReference>
<dbReference type="AlphaFoldDB" id="A0A9N9K970"/>
<evidence type="ECO:0000313" key="2">
    <source>
        <dbReference type="EMBL" id="CAG8816230.1"/>
    </source>
</evidence>
<evidence type="ECO:0000313" key="3">
    <source>
        <dbReference type="Proteomes" id="UP000789405"/>
    </source>
</evidence>
<proteinExistence type="predicted"/>
<comment type="caution">
    <text evidence="2">The sequence shown here is derived from an EMBL/GenBank/DDBJ whole genome shotgun (WGS) entry which is preliminary data.</text>
</comment>
<gene>
    <name evidence="2" type="ORF">DERYTH_LOCUS26251</name>
</gene>
<feature type="non-terminal residue" evidence="2">
    <location>
        <position position="1"/>
    </location>
</feature>